<sequence length="334" mass="37572">MTAPGLTDRQALQALLSLPPNSLTRERLDRLLSLTEYFGGQDPSMAPPPWDEASPGDGDIGGEAPSTRHSRKRPRGGEAPSTRDNHKRPRSDTTPRHPWGPFLKRKTLELAPVYVRHLRKHGTDAIRFLNDGCSLQHRIAHYDHRTVGDAFLSCYQYTQRLEARQTMDRVRWCFTMLMYFDLVKIIRPHGSARVGCLMLEDIKSFLGPVLSQTTLSADLALQQLNEWSRCGYKLSLLCAEFGPGSLFFLQSLLSRDFLTHKFTASGAFHEEAFDHLRALGLRKKATESKAEELGHNIRQLLSQHFRLASVGGPPERGFEFNPESGDQGPPDEAV</sequence>
<dbReference type="EMBL" id="JAPUFD010000026">
    <property type="protein sequence ID" value="MDI1493444.1"/>
    <property type="molecule type" value="Genomic_DNA"/>
</dbReference>
<evidence type="ECO:0000313" key="2">
    <source>
        <dbReference type="EMBL" id="MDI1493444.1"/>
    </source>
</evidence>
<dbReference type="Proteomes" id="UP001161017">
    <property type="component" value="Unassembled WGS sequence"/>
</dbReference>
<feature type="region of interest" description="Disordered" evidence="1">
    <location>
        <begin position="34"/>
        <end position="101"/>
    </location>
</feature>
<name>A0AA43QXL0_9LECA</name>
<comment type="caution">
    <text evidence="2">The sequence shown here is derived from an EMBL/GenBank/DDBJ whole genome shotgun (WGS) entry which is preliminary data.</text>
</comment>
<organism evidence="2 3">
    <name type="scientific">Ramalina farinacea</name>
    <dbReference type="NCBI Taxonomy" id="258253"/>
    <lineage>
        <taxon>Eukaryota</taxon>
        <taxon>Fungi</taxon>
        <taxon>Dikarya</taxon>
        <taxon>Ascomycota</taxon>
        <taxon>Pezizomycotina</taxon>
        <taxon>Lecanoromycetes</taxon>
        <taxon>OSLEUM clade</taxon>
        <taxon>Lecanoromycetidae</taxon>
        <taxon>Lecanorales</taxon>
        <taxon>Lecanorineae</taxon>
        <taxon>Ramalinaceae</taxon>
        <taxon>Ramalina</taxon>
    </lineage>
</organism>
<dbReference type="AlphaFoldDB" id="A0AA43QXL0"/>
<evidence type="ECO:0000313" key="3">
    <source>
        <dbReference type="Proteomes" id="UP001161017"/>
    </source>
</evidence>
<feature type="region of interest" description="Disordered" evidence="1">
    <location>
        <begin position="311"/>
        <end position="334"/>
    </location>
</feature>
<reference evidence="2" key="1">
    <citation type="journal article" date="2023" name="Genome Biol. Evol.">
        <title>First Whole Genome Sequence and Flow Cytometry Genome Size Data for the Lichen-Forming Fungus Ramalina farinacea (Ascomycota).</title>
        <authorList>
            <person name="Llewellyn T."/>
            <person name="Mian S."/>
            <person name="Hill R."/>
            <person name="Leitch I.J."/>
            <person name="Gaya E."/>
        </authorList>
    </citation>
    <scope>NUCLEOTIDE SEQUENCE</scope>
    <source>
        <strain evidence="2">LIQ254RAFAR</strain>
    </source>
</reference>
<proteinExistence type="predicted"/>
<accession>A0AA43QXL0</accession>
<evidence type="ECO:0000256" key="1">
    <source>
        <dbReference type="SAM" id="MobiDB-lite"/>
    </source>
</evidence>
<protein>
    <submittedName>
        <fullName evidence="2">Uncharacterized protein</fullName>
    </submittedName>
</protein>
<keyword evidence="3" id="KW-1185">Reference proteome</keyword>
<gene>
    <name evidence="2" type="ORF">OHK93_005233</name>
</gene>